<organism evidence="3 4">
    <name type="scientific">Mycobacterium paraterrae</name>
    <dbReference type="NCBI Taxonomy" id="577492"/>
    <lineage>
        <taxon>Bacteria</taxon>
        <taxon>Bacillati</taxon>
        <taxon>Actinomycetota</taxon>
        <taxon>Actinomycetes</taxon>
        <taxon>Mycobacteriales</taxon>
        <taxon>Mycobacteriaceae</taxon>
        <taxon>Mycobacterium</taxon>
    </lineage>
</organism>
<name>A0ABY3VL72_9MYCO</name>
<dbReference type="InterPro" id="IPR025442">
    <property type="entry name" value="DUF4185"/>
</dbReference>
<evidence type="ECO:0000256" key="1">
    <source>
        <dbReference type="SAM" id="MobiDB-lite"/>
    </source>
</evidence>
<keyword evidence="4" id="KW-1185">Reference proteome</keyword>
<gene>
    <name evidence="3" type="ORF">MKK62_02150</name>
</gene>
<dbReference type="Pfam" id="PF13810">
    <property type="entry name" value="DUF4185"/>
    <property type="match status" value="1"/>
</dbReference>
<dbReference type="RefSeq" id="WP_240261891.1">
    <property type="nucleotide sequence ID" value="NZ_CP092488.2"/>
</dbReference>
<evidence type="ECO:0000259" key="2">
    <source>
        <dbReference type="Pfam" id="PF13810"/>
    </source>
</evidence>
<dbReference type="Proteomes" id="UP001055336">
    <property type="component" value="Chromosome"/>
</dbReference>
<protein>
    <submittedName>
        <fullName evidence="3">DUF4185 domain-containing protein</fullName>
    </submittedName>
</protein>
<evidence type="ECO:0000313" key="4">
    <source>
        <dbReference type="Proteomes" id="UP001055336"/>
    </source>
</evidence>
<feature type="domain" description="DUF4185" evidence="2">
    <location>
        <begin position="53"/>
        <end position="390"/>
    </location>
</feature>
<feature type="region of interest" description="Disordered" evidence="1">
    <location>
        <begin position="1"/>
        <end position="30"/>
    </location>
</feature>
<evidence type="ECO:0000313" key="3">
    <source>
        <dbReference type="EMBL" id="UMB70165.1"/>
    </source>
</evidence>
<reference evidence="3" key="1">
    <citation type="submission" date="2022-08" db="EMBL/GenBank/DDBJ databases">
        <title>Whole genome sequencing of non-tuberculosis mycobacteria type-strains.</title>
        <authorList>
            <person name="Igarashi Y."/>
            <person name="Osugi A."/>
            <person name="Mitarai S."/>
        </authorList>
    </citation>
    <scope>NUCLEOTIDE SEQUENCE</scope>
    <source>
        <strain evidence="3">DSM 45127</strain>
    </source>
</reference>
<proteinExistence type="predicted"/>
<accession>A0ABY3VL72</accession>
<sequence>MQQQGAVLPLPVPGVPDPSGQQVPTLTGPTTTAPAAAVAASTTTIVSWINGPNSPNNTYARFAMSGADLGIIWDNGQTGVNDQVLMAFGDTFGNCSVAGQQWRSNTLFRSADHNLADGVSVPDPAFNNVYAGSPVLSATPPGSNFSRQIIASLNLSPTEVTIIPTAGISVGTTQYVNFMSVRQWGSAGQWTTNFSAIAVSTDNGENWIASRATVRPSFFFSVPSVWFNWGNQNFQQGAFVRRDGYLYSYGTPSGRFGSAYVSRVPEDAVLDLSRYEYWSKPWWSFSGTGSWVANSPWAATPVISAPVSEMSVQFNDYLGKYIALYTDGSNSVVMRTSANPQGPWSAAQTLVTSTQLPGGIYAPFIHPWSTGHDLYFNLSLWSTYSVMLMHTTLP</sequence>
<dbReference type="EMBL" id="CP092488">
    <property type="protein sequence ID" value="UMB70165.1"/>
    <property type="molecule type" value="Genomic_DNA"/>
</dbReference>